<sequence length="126" mass="14397">MESSKRKSKSPADQVKVFNIFWLEKQFTKAFEREKRLSSFVGSTKRLNFDCPKVVYSSPLGLDALVMAEKFCCLEDGEQASQQQEEMTIIRISSCCEFSDLRMNERLPFATILARDLSSDSSYANT</sequence>
<dbReference type="Proteomes" id="UP000499080">
    <property type="component" value="Unassembled WGS sequence"/>
</dbReference>
<proteinExistence type="predicted"/>
<dbReference type="EMBL" id="BGPR01000077">
    <property type="protein sequence ID" value="GBL91175.1"/>
    <property type="molecule type" value="Genomic_DNA"/>
</dbReference>
<name>A0A4Y2BIF7_ARAVE</name>
<gene>
    <name evidence="1" type="ORF">AVEN_195081_1</name>
</gene>
<organism evidence="1 2">
    <name type="scientific">Araneus ventricosus</name>
    <name type="common">Orbweaver spider</name>
    <name type="synonym">Epeira ventricosa</name>
    <dbReference type="NCBI Taxonomy" id="182803"/>
    <lineage>
        <taxon>Eukaryota</taxon>
        <taxon>Metazoa</taxon>
        <taxon>Ecdysozoa</taxon>
        <taxon>Arthropoda</taxon>
        <taxon>Chelicerata</taxon>
        <taxon>Arachnida</taxon>
        <taxon>Araneae</taxon>
        <taxon>Araneomorphae</taxon>
        <taxon>Entelegynae</taxon>
        <taxon>Araneoidea</taxon>
        <taxon>Araneidae</taxon>
        <taxon>Araneus</taxon>
    </lineage>
</organism>
<accession>A0A4Y2BIF7</accession>
<comment type="caution">
    <text evidence="1">The sequence shown here is derived from an EMBL/GenBank/DDBJ whole genome shotgun (WGS) entry which is preliminary data.</text>
</comment>
<keyword evidence="2" id="KW-1185">Reference proteome</keyword>
<dbReference type="AlphaFoldDB" id="A0A4Y2BIF7"/>
<protein>
    <submittedName>
        <fullName evidence="1">Uncharacterized protein</fullName>
    </submittedName>
</protein>
<evidence type="ECO:0000313" key="2">
    <source>
        <dbReference type="Proteomes" id="UP000499080"/>
    </source>
</evidence>
<evidence type="ECO:0000313" key="1">
    <source>
        <dbReference type="EMBL" id="GBL91175.1"/>
    </source>
</evidence>
<reference evidence="1 2" key="1">
    <citation type="journal article" date="2019" name="Sci. Rep.">
        <title>Orb-weaving spider Araneus ventricosus genome elucidates the spidroin gene catalogue.</title>
        <authorList>
            <person name="Kono N."/>
            <person name="Nakamura H."/>
            <person name="Ohtoshi R."/>
            <person name="Moran D.A.P."/>
            <person name="Shinohara A."/>
            <person name="Yoshida Y."/>
            <person name="Fujiwara M."/>
            <person name="Mori M."/>
            <person name="Tomita M."/>
            <person name="Arakawa K."/>
        </authorList>
    </citation>
    <scope>NUCLEOTIDE SEQUENCE [LARGE SCALE GENOMIC DNA]</scope>
</reference>